<keyword evidence="2" id="KW-1185">Reference proteome</keyword>
<proteinExistence type="predicted"/>
<dbReference type="AlphaFoldDB" id="A0A5J4YHY5"/>
<gene>
    <name evidence="1" type="ORF">FVE85_4456</name>
</gene>
<dbReference type="Proteomes" id="UP000324585">
    <property type="component" value="Unassembled WGS sequence"/>
</dbReference>
<sequence>MPRSRAPEMRNVTRDKRVLSWEQRENWSPGELGGSFASSFALPKALRDRYGVNSLERIHMLLGLWMVLEALRFPRLPCLQALETFLRSVVETLGPGVFDKCSGLRVHFLSNPYLPETLRMFQKAAMKDPHHSFSDNQGMEHALARVRAWNRVWCVPATMENKTEMQIVAFFSTLLHDLEHTDRTQLSSGEYDRLSEIISASRSESSADQASHQSDLQSYTLARDMEALTGKLVTDRPASAPGGAFHGIDTSMSMISPVPSQSNVSRVSVQCKSQSPPAKKRIEKRTRAGGMLPGQRALARSVPDGLCSLCVLGGESACVHCMDSTKYSRATVERYVPTVGVATLVSPRPEPLHQSRAEAEGERGVHLSDNAAMKELLGWDESDTVTSFSVYDDARAIWESACSIPESELEHGLSWSPEDLAEWREILNIPASSPDEKYGEVYSAAVNEAYNATPEQP</sequence>
<comment type="caution">
    <text evidence="1">The sequence shown here is derived from an EMBL/GenBank/DDBJ whole genome shotgun (WGS) entry which is preliminary data.</text>
</comment>
<reference evidence="2" key="1">
    <citation type="journal article" date="2019" name="Nat. Commun.">
        <title>Expansion of phycobilisome linker gene families in mesophilic red algae.</title>
        <authorList>
            <person name="Lee J."/>
            <person name="Kim D."/>
            <person name="Bhattacharya D."/>
            <person name="Yoon H.S."/>
        </authorList>
    </citation>
    <scope>NUCLEOTIDE SEQUENCE [LARGE SCALE GENOMIC DNA]</scope>
    <source>
        <strain evidence="2">CCMP 1328</strain>
    </source>
</reference>
<protein>
    <submittedName>
        <fullName evidence="1">Uncharacterized protein</fullName>
    </submittedName>
</protein>
<organism evidence="1 2">
    <name type="scientific">Porphyridium purpureum</name>
    <name type="common">Red alga</name>
    <name type="synonym">Porphyridium cruentum</name>
    <dbReference type="NCBI Taxonomy" id="35688"/>
    <lineage>
        <taxon>Eukaryota</taxon>
        <taxon>Rhodophyta</taxon>
        <taxon>Bangiophyceae</taxon>
        <taxon>Porphyridiales</taxon>
        <taxon>Porphyridiaceae</taxon>
        <taxon>Porphyridium</taxon>
    </lineage>
</organism>
<evidence type="ECO:0000313" key="2">
    <source>
        <dbReference type="Proteomes" id="UP000324585"/>
    </source>
</evidence>
<evidence type="ECO:0000313" key="1">
    <source>
        <dbReference type="EMBL" id="KAA8491039.1"/>
    </source>
</evidence>
<name>A0A5J4YHY5_PORPP</name>
<accession>A0A5J4YHY5</accession>
<dbReference type="EMBL" id="VRMN01000016">
    <property type="protein sequence ID" value="KAA8491039.1"/>
    <property type="molecule type" value="Genomic_DNA"/>
</dbReference>